<dbReference type="GO" id="GO:0005975">
    <property type="term" value="P:carbohydrate metabolic process"/>
    <property type="evidence" value="ECO:0007669"/>
    <property type="project" value="InterPro"/>
</dbReference>
<keyword evidence="10" id="KW-0449">Lipoprotein</keyword>
<dbReference type="PANTHER" id="PTHR46471:SF2">
    <property type="entry name" value="CHITIN DEACETYLASE-RELATED"/>
    <property type="match status" value="1"/>
</dbReference>
<evidence type="ECO:0000256" key="11">
    <source>
        <dbReference type="ARBA" id="ARBA00023316"/>
    </source>
</evidence>
<keyword evidence="7" id="KW-0378">Hydrolase</keyword>
<keyword evidence="4" id="KW-0325">Glycoprotein</keyword>
<dbReference type="PANTHER" id="PTHR46471">
    <property type="entry name" value="CHITIN DEACETYLASE"/>
    <property type="match status" value="1"/>
</dbReference>
<feature type="chain" id="PRO_5041967681" evidence="12">
    <location>
        <begin position="16"/>
        <end position="248"/>
    </location>
</feature>
<accession>A0AAD7G4B5</accession>
<gene>
    <name evidence="14" type="ORF">B0H17DRAFT_1336388</name>
</gene>
<keyword evidence="4" id="KW-0336">GPI-anchor</keyword>
<keyword evidence="3" id="KW-1003">Cell membrane</keyword>
<dbReference type="InterPro" id="IPR011330">
    <property type="entry name" value="Glyco_hydro/deAcase_b/a-brl"/>
</dbReference>
<evidence type="ECO:0000256" key="12">
    <source>
        <dbReference type="SAM" id="SignalP"/>
    </source>
</evidence>
<dbReference type="Gene3D" id="3.20.20.370">
    <property type="entry name" value="Glycoside hydrolase/deacetylase"/>
    <property type="match status" value="1"/>
</dbReference>
<evidence type="ECO:0000256" key="7">
    <source>
        <dbReference type="ARBA" id="ARBA00022801"/>
    </source>
</evidence>
<name>A0AAD7G4B5_MYCRO</name>
<keyword evidence="5" id="KW-0479">Metal-binding</keyword>
<dbReference type="AlphaFoldDB" id="A0AAD7G4B5"/>
<keyword evidence="6 12" id="KW-0732">Signal</keyword>
<keyword evidence="8" id="KW-0472">Membrane</keyword>
<evidence type="ECO:0000256" key="1">
    <source>
        <dbReference type="ARBA" id="ARBA00001941"/>
    </source>
</evidence>
<evidence type="ECO:0000256" key="9">
    <source>
        <dbReference type="ARBA" id="ARBA00023277"/>
    </source>
</evidence>
<evidence type="ECO:0000313" key="14">
    <source>
        <dbReference type="EMBL" id="KAJ7666319.1"/>
    </source>
</evidence>
<evidence type="ECO:0000256" key="10">
    <source>
        <dbReference type="ARBA" id="ARBA00023288"/>
    </source>
</evidence>
<dbReference type="SUPFAM" id="SSF88713">
    <property type="entry name" value="Glycoside hydrolase/deacetylase"/>
    <property type="match status" value="1"/>
</dbReference>
<sequence>MLTTVLLAFVGAASATFTLSGADGSLATVYTSCKNEGEVALTFDDGPYKWIKNISDTVTAAGGNCTFFVNGLNWDCIYDPAQQDGLKYAYGMGHQIGSHTWSHADLTNVTDAQMDSEFTKNDLAITRILGATPAFMRPPYGSYNDAVREAAAQHGKTLIIWDLDSGDSTGSNVSTSKAVYDKGKMSPTGNILALNHETSATTVTDVLPYALQILAAYKYKFVTVAQCLNMDPYTSITEPGTPDYTWHC</sequence>
<evidence type="ECO:0000256" key="4">
    <source>
        <dbReference type="ARBA" id="ARBA00022622"/>
    </source>
</evidence>
<dbReference type="GO" id="GO:0046872">
    <property type="term" value="F:metal ion binding"/>
    <property type="evidence" value="ECO:0007669"/>
    <property type="project" value="UniProtKB-KW"/>
</dbReference>
<dbReference type="Proteomes" id="UP001221757">
    <property type="component" value="Unassembled WGS sequence"/>
</dbReference>
<feature type="signal peptide" evidence="12">
    <location>
        <begin position="1"/>
        <end position="15"/>
    </location>
</feature>
<dbReference type="GO" id="GO:0098552">
    <property type="term" value="C:side of membrane"/>
    <property type="evidence" value="ECO:0007669"/>
    <property type="project" value="UniProtKB-KW"/>
</dbReference>
<dbReference type="GO" id="GO:0071555">
    <property type="term" value="P:cell wall organization"/>
    <property type="evidence" value="ECO:0007669"/>
    <property type="project" value="UniProtKB-KW"/>
</dbReference>
<evidence type="ECO:0000256" key="8">
    <source>
        <dbReference type="ARBA" id="ARBA00023136"/>
    </source>
</evidence>
<organism evidence="14 15">
    <name type="scientific">Mycena rosella</name>
    <name type="common">Pink bonnet</name>
    <name type="synonym">Agaricus rosellus</name>
    <dbReference type="NCBI Taxonomy" id="1033263"/>
    <lineage>
        <taxon>Eukaryota</taxon>
        <taxon>Fungi</taxon>
        <taxon>Dikarya</taxon>
        <taxon>Basidiomycota</taxon>
        <taxon>Agaricomycotina</taxon>
        <taxon>Agaricomycetes</taxon>
        <taxon>Agaricomycetidae</taxon>
        <taxon>Agaricales</taxon>
        <taxon>Marasmiineae</taxon>
        <taxon>Mycenaceae</taxon>
        <taxon>Mycena</taxon>
    </lineage>
</organism>
<dbReference type="PROSITE" id="PS51677">
    <property type="entry name" value="NODB"/>
    <property type="match status" value="1"/>
</dbReference>
<keyword evidence="11" id="KW-0961">Cell wall biogenesis/degradation</keyword>
<feature type="domain" description="NodB homology" evidence="13">
    <location>
        <begin position="37"/>
        <end position="222"/>
    </location>
</feature>
<comment type="cofactor">
    <cofactor evidence="1">
        <name>Co(2+)</name>
        <dbReference type="ChEBI" id="CHEBI:48828"/>
    </cofactor>
</comment>
<evidence type="ECO:0000256" key="6">
    <source>
        <dbReference type="ARBA" id="ARBA00022729"/>
    </source>
</evidence>
<evidence type="ECO:0000313" key="15">
    <source>
        <dbReference type="Proteomes" id="UP001221757"/>
    </source>
</evidence>
<comment type="subcellular location">
    <subcellularLocation>
        <location evidence="2">Cell membrane</location>
        <topology evidence="2">Lipid-anchor</topology>
        <topology evidence="2">GPI-anchor</topology>
    </subcellularLocation>
</comment>
<dbReference type="EMBL" id="JARKIE010000211">
    <property type="protein sequence ID" value="KAJ7666319.1"/>
    <property type="molecule type" value="Genomic_DNA"/>
</dbReference>
<dbReference type="GO" id="GO:0016810">
    <property type="term" value="F:hydrolase activity, acting on carbon-nitrogen (but not peptide) bonds"/>
    <property type="evidence" value="ECO:0007669"/>
    <property type="project" value="InterPro"/>
</dbReference>
<evidence type="ECO:0000256" key="3">
    <source>
        <dbReference type="ARBA" id="ARBA00022475"/>
    </source>
</evidence>
<evidence type="ECO:0000256" key="2">
    <source>
        <dbReference type="ARBA" id="ARBA00004609"/>
    </source>
</evidence>
<dbReference type="InterPro" id="IPR002509">
    <property type="entry name" value="NODB_dom"/>
</dbReference>
<proteinExistence type="predicted"/>
<reference evidence="14" key="1">
    <citation type="submission" date="2023-03" db="EMBL/GenBank/DDBJ databases">
        <title>Massive genome expansion in bonnet fungi (Mycena s.s.) driven by repeated elements and novel gene families across ecological guilds.</title>
        <authorList>
            <consortium name="Lawrence Berkeley National Laboratory"/>
            <person name="Harder C.B."/>
            <person name="Miyauchi S."/>
            <person name="Viragh M."/>
            <person name="Kuo A."/>
            <person name="Thoen E."/>
            <person name="Andreopoulos B."/>
            <person name="Lu D."/>
            <person name="Skrede I."/>
            <person name="Drula E."/>
            <person name="Henrissat B."/>
            <person name="Morin E."/>
            <person name="Kohler A."/>
            <person name="Barry K."/>
            <person name="LaButti K."/>
            <person name="Morin E."/>
            <person name="Salamov A."/>
            <person name="Lipzen A."/>
            <person name="Mereny Z."/>
            <person name="Hegedus B."/>
            <person name="Baldrian P."/>
            <person name="Stursova M."/>
            <person name="Weitz H."/>
            <person name="Taylor A."/>
            <person name="Grigoriev I.V."/>
            <person name="Nagy L.G."/>
            <person name="Martin F."/>
            <person name="Kauserud H."/>
        </authorList>
    </citation>
    <scope>NUCLEOTIDE SEQUENCE</scope>
    <source>
        <strain evidence="14">CBHHK067</strain>
    </source>
</reference>
<protein>
    <submittedName>
        <fullName evidence="14">Carbohydrate esterase family 4 protein</fullName>
    </submittedName>
</protein>
<evidence type="ECO:0000256" key="5">
    <source>
        <dbReference type="ARBA" id="ARBA00022723"/>
    </source>
</evidence>
<keyword evidence="15" id="KW-1185">Reference proteome</keyword>
<comment type="caution">
    <text evidence="14">The sequence shown here is derived from an EMBL/GenBank/DDBJ whole genome shotgun (WGS) entry which is preliminary data.</text>
</comment>
<evidence type="ECO:0000259" key="13">
    <source>
        <dbReference type="PROSITE" id="PS51677"/>
    </source>
</evidence>
<dbReference type="GO" id="GO:0005886">
    <property type="term" value="C:plasma membrane"/>
    <property type="evidence" value="ECO:0007669"/>
    <property type="project" value="UniProtKB-SubCell"/>
</dbReference>
<keyword evidence="9" id="KW-0119">Carbohydrate metabolism</keyword>
<dbReference type="Pfam" id="PF01522">
    <property type="entry name" value="Polysacc_deac_1"/>
    <property type="match status" value="1"/>
</dbReference>